<evidence type="ECO:0000313" key="1">
    <source>
        <dbReference type="EMBL" id="EGF89902.1"/>
    </source>
</evidence>
<dbReference type="AlphaFoldDB" id="F4QT32"/>
<proteinExistence type="predicted"/>
<dbReference type="EMBL" id="GL883080">
    <property type="protein sequence ID" value="EGF89902.1"/>
    <property type="molecule type" value="Genomic_DNA"/>
</dbReference>
<keyword evidence="2" id="KW-1185">Reference proteome</keyword>
<organism evidence="1 2">
    <name type="scientific">Asticcacaulis biprosthecium C19</name>
    <dbReference type="NCBI Taxonomy" id="715226"/>
    <lineage>
        <taxon>Bacteria</taxon>
        <taxon>Pseudomonadati</taxon>
        <taxon>Pseudomonadota</taxon>
        <taxon>Alphaproteobacteria</taxon>
        <taxon>Caulobacterales</taxon>
        <taxon>Caulobacteraceae</taxon>
        <taxon>Asticcacaulis</taxon>
    </lineage>
</organism>
<evidence type="ECO:0000313" key="2">
    <source>
        <dbReference type="Proteomes" id="UP000006512"/>
    </source>
</evidence>
<sequence length="37" mass="4382">MAPPIGFDETRCLEPFFKAILRTTKNEDMIQFQYRSS</sequence>
<protein>
    <submittedName>
        <fullName evidence="1">Uncharacterized protein</fullName>
    </submittedName>
</protein>
<accession>F4QT32</accession>
<dbReference type="HOGENOM" id="CLU_3339395_0_0_5"/>
<gene>
    <name evidence="1" type="ORF">ABI_43250</name>
</gene>
<reference evidence="2" key="1">
    <citation type="submission" date="2011-03" db="EMBL/GenBank/DDBJ databases">
        <title>Draft genome sequence of Brevundimonas diminuta.</title>
        <authorList>
            <person name="Brown P.J.B."/>
            <person name="Buechlein A."/>
            <person name="Hemmerich C."/>
            <person name="Brun Y.V."/>
        </authorList>
    </citation>
    <scope>NUCLEOTIDE SEQUENCE [LARGE SCALE GENOMIC DNA]</scope>
    <source>
        <strain evidence="2">C19</strain>
    </source>
</reference>
<name>F4QT32_9CAUL</name>
<dbReference type="Proteomes" id="UP000006512">
    <property type="component" value="Unassembled WGS sequence"/>
</dbReference>